<feature type="transmembrane region" description="Helical" evidence="6">
    <location>
        <begin position="319"/>
        <end position="337"/>
    </location>
</feature>
<accession>M1MYP3</accession>
<feature type="transmembrane region" description="Helical" evidence="6">
    <location>
        <begin position="259"/>
        <end position="281"/>
    </location>
</feature>
<evidence type="ECO:0000313" key="8">
    <source>
        <dbReference type="EMBL" id="AGF72839.1"/>
    </source>
</evidence>
<dbReference type="GO" id="GO:0005886">
    <property type="term" value="C:plasma membrane"/>
    <property type="evidence" value="ECO:0007669"/>
    <property type="project" value="UniProtKB-SubCell"/>
</dbReference>
<feature type="transmembrane region" description="Helical" evidence="6">
    <location>
        <begin position="358"/>
        <end position="380"/>
    </location>
</feature>
<dbReference type="PANTHER" id="PTHR23531">
    <property type="entry name" value="QUINOLENE RESISTANCE PROTEIN NORA"/>
    <property type="match status" value="1"/>
</dbReference>
<feature type="transmembrane region" description="Helical" evidence="6">
    <location>
        <begin position="111"/>
        <end position="135"/>
    </location>
</feature>
<dbReference type="AlphaFoldDB" id="M1MYP3"/>
<dbReference type="eggNOG" id="COG2814">
    <property type="taxonomic scope" value="Bacteria"/>
</dbReference>
<keyword evidence="3 6" id="KW-1133">Transmembrane helix</keyword>
<dbReference type="PATRIC" id="fig|1121362.3.peg.1854"/>
<feature type="transmembrane region" description="Helical" evidence="6">
    <location>
        <begin position="88"/>
        <end position="105"/>
    </location>
</feature>
<evidence type="ECO:0000256" key="5">
    <source>
        <dbReference type="SAM" id="MobiDB-lite"/>
    </source>
</evidence>
<dbReference type="EMBL" id="CP003697">
    <property type="protein sequence ID" value="AGF72839.1"/>
    <property type="molecule type" value="Genomic_DNA"/>
</dbReference>
<comment type="subcellular location">
    <subcellularLocation>
        <location evidence="1">Cell membrane</location>
        <topology evidence="1">Multi-pass membrane protein</topology>
    </subcellularLocation>
</comment>
<sequence>MTTTGLSRAEIEQLDSMWKAPGFVPTLIAVAAAFGAWSLLLPVIPLAVIEAGQSETLAGASTGVFMAATVLTQILTPKMLRTFGYNPVMVFAAFMLGVPALGHILGMDAWIVLLFSALRGVGFGALTVAESALIAELVPVRLLGKATGMLGVFIGLSQMLCLPLGLAIAERAGFDIVFVIAAVVALVAAVMCLAIPRLKAAPKADPSAYRHPEERGQPEVSTWKLVLVPALAVTSLSMSFGAVSSFLPAAVREIDPVTGAVIGGLMLSITGGSSMVFRYLAGMVADRRGLPGTTMIPAQVVGFAGMALMALVVANGWSVWLLVAAGIMFGGGFGAVQNEALLSMFYRLPRSKVSEASAVWNMAFDAGTGLGSFIFGAVAAQLAYSGAFGTGALVVVLGIAVTVADAVIGRHRIAEHGNIRARLRQVPVAGRFSLRRGRKAVGSEPVGFEELITRDTENPGWNEPGAVEPGTVEPGQNDSGRRP</sequence>
<keyword evidence="4 6" id="KW-0472">Membrane</keyword>
<evidence type="ECO:0000256" key="4">
    <source>
        <dbReference type="ARBA" id="ARBA00023136"/>
    </source>
</evidence>
<evidence type="ECO:0000256" key="3">
    <source>
        <dbReference type="ARBA" id="ARBA00022989"/>
    </source>
</evidence>
<dbReference type="PANTHER" id="PTHR23531:SF1">
    <property type="entry name" value="QUINOLENE RESISTANCE PROTEIN NORA"/>
    <property type="match status" value="1"/>
</dbReference>
<feature type="transmembrane region" description="Helical" evidence="6">
    <location>
        <begin position="386"/>
        <end position="408"/>
    </location>
</feature>
<feature type="region of interest" description="Disordered" evidence="5">
    <location>
        <begin position="447"/>
        <end position="483"/>
    </location>
</feature>
<dbReference type="InterPro" id="IPR036259">
    <property type="entry name" value="MFS_trans_sf"/>
</dbReference>
<dbReference type="InterPro" id="IPR052714">
    <property type="entry name" value="MFS_Exporter"/>
</dbReference>
<dbReference type="InterPro" id="IPR020846">
    <property type="entry name" value="MFS_dom"/>
</dbReference>
<dbReference type="GO" id="GO:0022857">
    <property type="term" value="F:transmembrane transporter activity"/>
    <property type="evidence" value="ECO:0007669"/>
    <property type="project" value="InterPro"/>
</dbReference>
<name>M1MYP3_9CORY</name>
<evidence type="ECO:0000256" key="6">
    <source>
        <dbReference type="SAM" id="Phobius"/>
    </source>
</evidence>
<evidence type="ECO:0000259" key="7">
    <source>
        <dbReference type="PROSITE" id="PS50850"/>
    </source>
</evidence>
<feature type="transmembrane region" description="Helical" evidence="6">
    <location>
        <begin position="174"/>
        <end position="195"/>
    </location>
</feature>
<dbReference type="STRING" id="1121362.A605_09185"/>
<gene>
    <name evidence="8" type="ORF">A605_09185</name>
</gene>
<evidence type="ECO:0000256" key="2">
    <source>
        <dbReference type="ARBA" id="ARBA00022692"/>
    </source>
</evidence>
<dbReference type="Proteomes" id="UP000011723">
    <property type="component" value="Chromosome"/>
</dbReference>
<reference evidence="8 9" key="1">
    <citation type="journal article" date="2012" name="Stand. Genomic Sci.">
        <title>Genome sequence of the halotolerant bacterium Corynebacterium halotolerans type strain YIM 70093(T) (= DSM 44683(T)).</title>
        <authorList>
            <person name="Ruckert C."/>
            <person name="Albersmeier A."/>
            <person name="Al-Dilaimi A."/>
            <person name="Niehaus K."/>
            <person name="Szczepanowski R."/>
            <person name="Kalinowski J."/>
        </authorList>
    </citation>
    <scope>NUCLEOTIDE SEQUENCE [LARGE SCALE GENOMIC DNA]</scope>
    <source>
        <strain evidence="8">YIM 70093</strain>
    </source>
</reference>
<keyword evidence="2 6" id="KW-0812">Transmembrane</keyword>
<dbReference type="PROSITE" id="PS50850">
    <property type="entry name" value="MFS"/>
    <property type="match status" value="1"/>
</dbReference>
<feature type="compositionally biased region" description="Polar residues" evidence="5">
    <location>
        <begin position="474"/>
        <end position="483"/>
    </location>
</feature>
<evidence type="ECO:0000256" key="1">
    <source>
        <dbReference type="ARBA" id="ARBA00004651"/>
    </source>
</evidence>
<keyword evidence="9" id="KW-1185">Reference proteome</keyword>
<dbReference type="RefSeq" id="WP_015401258.1">
    <property type="nucleotide sequence ID" value="NC_020302.1"/>
</dbReference>
<feature type="domain" description="Major facilitator superfamily (MFS) profile" evidence="7">
    <location>
        <begin position="21"/>
        <end position="410"/>
    </location>
</feature>
<protein>
    <submittedName>
        <fullName evidence="8">Major facilitator superfamily permease</fullName>
    </submittedName>
</protein>
<dbReference type="KEGG" id="chn:A605_09185"/>
<feature type="transmembrane region" description="Helical" evidence="6">
    <location>
        <begin position="21"/>
        <end position="44"/>
    </location>
</feature>
<organism evidence="8 9">
    <name type="scientific">Corynebacterium halotolerans YIM 70093 = DSM 44683</name>
    <dbReference type="NCBI Taxonomy" id="1121362"/>
    <lineage>
        <taxon>Bacteria</taxon>
        <taxon>Bacillati</taxon>
        <taxon>Actinomycetota</taxon>
        <taxon>Actinomycetes</taxon>
        <taxon>Mycobacteriales</taxon>
        <taxon>Corynebacteriaceae</taxon>
        <taxon>Corynebacterium</taxon>
    </lineage>
</organism>
<evidence type="ECO:0000313" key="9">
    <source>
        <dbReference type="Proteomes" id="UP000011723"/>
    </source>
</evidence>
<dbReference type="Pfam" id="PF07690">
    <property type="entry name" value="MFS_1"/>
    <property type="match status" value="1"/>
</dbReference>
<dbReference type="CDD" id="cd17489">
    <property type="entry name" value="MFS_YfcJ_like"/>
    <property type="match status" value="1"/>
</dbReference>
<feature type="transmembrane region" description="Helical" evidence="6">
    <location>
        <begin position="293"/>
        <end position="313"/>
    </location>
</feature>
<proteinExistence type="predicted"/>
<feature type="transmembrane region" description="Helical" evidence="6">
    <location>
        <begin position="56"/>
        <end position="76"/>
    </location>
</feature>
<feature type="transmembrane region" description="Helical" evidence="6">
    <location>
        <begin position="225"/>
        <end position="247"/>
    </location>
</feature>
<dbReference type="SUPFAM" id="SSF103473">
    <property type="entry name" value="MFS general substrate transporter"/>
    <property type="match status" value="1"/>
</dbReference>
<dbReference type="InterPro" id="IPR011701">
    <property type="entry name" value="MFS"/>
</dbReference>
<feature type="transmembrane region" description="Helical" evidence="6">
    <location>
        <begin position="147"/>
        <end position="168"/>
    </location>
</feature>
<dbReference type="HOGENOM" id="CLU_001265_10_13_11"/>
<dbReference type="Gene3D" id="1.20.1250.20">
    <property type="entry name" value="MFS general substrate transporter like domains"/>
    <property type="match status" value="1"/>
</dbReference>